<sequence>MKIMLRILTIALPFASCSNDDDVVPGNGLSIVDIDFMAKAATGNKNEVLIGALAPQSGRDTAIRWFGSMMVMDHNAAYDELSKVASGVSTILPMEADSAHNALKLRLQSLSGYSFDTAYIQSQVKDHNEAVTLYQHEIDSGSHASVKAYAVQILPKVKMHLATADSIAALLRP</sequence>
<dbReference type="Gene3D" id="1.20.1260.10">
    <property type="match status" value="1"/>
</dbReference>
<dbReference type="STRING" id="1419482.SAMN05444266_10534"/>
<dbReference type="InterPro" id="IPR025419">
    <property type="entry name" value="DUF4142"/>
</dbReference>
<evidence type="ECO:0000313" key="2">
    <source>
        <dbReference type="EMBL" id="SHL80062.1"/>
    </source>
</evidence>
<dbReference type="Pfam" id="PF13628">
    <property type="entry name" value="DUF4142"/>
    <property type="match status" value="1"/>
</dbReference>
<organism evidence="2 3">
    <name type="scientific">Chitinophaga jiangningensis</name>
    <dbReference type="NCBI Taxonomy" id="1419482"/>
    <lineage>
        <taxon>Bacteria</taxon>
        <taxon>Pseudomonadati</taxon>
        <taxon>Bacteroidota</taxon>
        <taxon>Chitinophagia</taxon>
        <taxon>Chitinophagales</taxon>
        <taxon>Chitinophagaceae</taxon>
        <taxon>Chitinophaga</taxon>
    </lineage>
</organism>
<evidence type="ECO:0000313" key="3">
    <source>
        <dbReference type="Proteomes" id="UP000184420"/>
    </source>
</evidence>
<keyword evidence="3" id="KW-1185">Reference proteome</keyword>
<accession>A0A1M7DKR1</accession>
<proteinExistence type="predicted"/>
<evidence type="ECO:0000259" key="1">
    <source>
        <dbReference type="Pfam" id="PF13628"/>
    </source>
</evidence>
<dbReference type="Proteomes" id="UP000184420">
    <property type="component" value="Unassembled WGS sequence"/>
</dbReference>
<dbReference type="InterPro" id="IPR012347">
    <property type="entry name" value="Ferritin-like"/>
</dbReference>
<dbReference type="RefSeq" id="WP_073081498.1">
    <property type="nucleotide sequence ID" value="NZ_FRBL01000005.1"/>
</dbReference>
<gene>
    <name evidence="2" type="ORF">SAMN05444266_10534</name>
</gene>
<name>A0A1M7DKR1_9BACT</name>
<dbReference type="PANTHER" id="PTHR38593">
    <property type="entry name" value="BLR2558 PROTEIN"/>
    <property type="match status" value="1"/>
</dbReference>
<dbReference type="EMBL" id="FRBL01000005">
    <property type="protein sequence ID" value="SHL80062.1"/>
    <property type="molecule type" value="Genomic_DNA"/>
</dbReference>
<protein>
    <submittedName>
        <fullName evidence="2">Putative membrane protein</fullName>
    </submittedName>
</protein>
<feature type="domain" description="DUF4142" evidence="1">
    <location>
        <begin position="33"/>
        <end position="166"/>
    </location>
</feature>
<dbReference type="OrthoDB" id="9101320at2"/>
<dbReference type="PANTHER" id="PTHR38593:SF1">
    <property type="entry name" value="BLR2558 PROTEIN"/>
    <property type="match status" value="1"/>
</dbReference>
<dbReference type="AlphaFoldDB" id="A0A1M7DKR1"/>
<reference evidence="2 3" key="1">
    <citation type="submission" date="2016-11" db="EMBL/GenBank/DDBJ databases">
        <authorList>
            <person name="Jaros S."/>
            <person name="Januszkiewicz K."/>
            <person name="Wedrychowicz H."/>
        </authorList>
    </citation>
    <scope>NUCLEOTIDE SEQUENCE [LARGE SCALE GENOMIC DNA]</scope>
    <source>
        <strain evidence="2 3">DSM 27406</strain>
    </source>
</reference>